<dbReference type="Proteomes" id="UP000091820">
    <property type="component" value="Unassembled WGS sequence"/>
</dbReference>
<sequence length="75" mass="8736">MSRYFRHSLSRLRSTGFTRNVFSDAQQTFIGGGLEKLQGGLKEEKYFLNQNNELILKMREQGAQLKCEKLHQIIC</sequence>
<dbReference type="EnsemblMetazoa" id="GBRI043089-RA">
    <property type="protein sequence ID" value="GBRI043089-PA"/>
    <property type="gene ID" value="GBRI043089"/>
</dbReference>
<reference evidence="1" key="2">
    <citation type="submission" date="2020-05" db="UniProtKB">
        <authorList>
            <consortium name="EnsemblMetazoa"/>
        </authorList>
    </citation>
    <scope>IDENTIFICATION</scope>
    <source>
        <strain evidence="1">IAEA</strain>
    </source>
</reference>
<reference evidence="2" key="1">
    <citation type="submission" date="2014-03" db="EMBL/GenBank/DDBJ databases">
        <authorList>
            <person name="Aksoy S."/>
            <person name="Warren W."/>
            <person name="Wilson R.K."/>
        </authorList>
    </citation>
    <scope>NUCLEOTIDE SEQUENCE [LARGE SCALE GENOMIC DNA]</scope>
    <source>
        <strain evidence="2">IAEA</strain>
    </source>
</reference>
<evidence type="ECO:0000313" key="1">
    <source>
        <dbReference type="EnsemblMetazoa" id="GBRI043089-PA"/>
    </source>
</evidence>
<organism evidence="1 2">
    <name type="scientific">Glossina brevipalpis</name>
    <dbReference type="NCBI Taxonomy" id="37001"/>
    <lineage>
        <taxon>Eukaryota</taxon>
        <taxon>Metazoa</taxon>
        <taxon>Ecdysozoa</taxon>
        <taxon>Arthropoda</taxon>
        <taxon>Hexapoda</taxon>
        <taxon>Insecta</taxon>
        <taxon>Pterygota</taxon>
        <taxon>Neoptera</taxon>
        <taxon>Endopterygota</taxon>
        <taxon>Diptera</taxon>
        <taxon>Brachycera</taxon>
        <taxon>Muscomorpha</taxon>
        <taxon>Hippoboscoidea</taxon>
        <taxon>Glossinidae</taxon>
        <taxon>Glossina</taxon>
    </lineage>
</organism>
<dbReference type="AlphaFoldDB" id="A0A1A9X3M0"/>
<dbReference type="VEuPathDB" id="VectorBase:GBRI043089"/>
<keyword evidence="2" id="KW-1185">Reference proteome</keyword>
<dbReference type="STRING" id="37001.A0A1A9X3M0"/>
<protein>
    <submittedName>
        <fullName evidence="1">Uncharacterized protein</fullName>
    </submittedName>
</protein>
<name>A0A1A9X3M0_9MUSC</name>
<proteinExistence type="predicted"/>
<accession>A0A1A9X3M0</accession>
<evidence type="ECO:0000313" key="2">
    <source>
        <dbReference type="Proteomes" id="UP000091820"/>
    </source>
</evidence>